<protein>
    <recommendedName>
        <fullName evidence="7">Aminotransferase</fullName>
        <ecNumber evidence="7">2.6.1.-</ecNumber>
    </recommendedName>
</protein>
<evidence type="ECO:0000256" key="2">
    <source>
        <dbReference type="ARBA" id="ARBA00007441"/>
    </source>
</evidence>
<dbReference type="PROSITE" id="PS00105">
    <property type="entry name" value="AA_TRANSFER_CLASS_1"/>
    <property type="match status" value="1"/>
</dbReference>
<evidence type="ECO:0000259" key="8">
    <source>
        <dbReference type="Pfam" id="PF00155"/>
    </source>
</evidence>
<dbReference type="PANTHER" id="PTHR46383">
    <property type="entry name" value="ASPARTATE AMINOTRANSFERASE"/>
    <property type="match status" value="1"/>
</dbReference>
<dbReference type="InterPro" id="IPR015421">
    <property type="entry name" value="PyrdxlP-dep_Trfase_major"/>
</dbReference>
<dbReference type="Gene3D" id="3.40.640.10">
    <property type="entry name" value="Type I PLP-dependent aspartate aminotransferase-like (Major domain)"/>
    <property type="match status" value="1"/>
</dbReference>
<dbReference type="GO" id="GO:0004069">
    <property type="term" value="F:L-aspartate:2-oxoglutarate aminotransferase activity"/>
    <property type="evidence" value="ECO:0007669"/>
    <property type="project" value="UniProtKB-EC"/>
</dbReference>
<evidence type="ECO:0000256" key="1">
    <source>
        <dbReference type="ARBA" id="ARBA00001933"/>
    </source>
</evidence>
<organism evidence="9 10">
    <name type="scientific">Salipiger thiooxidans</name>
    <dbReference type="NCBI Taxonomy" id="282683"/>
    <lineage>
        <taxon>Bacteria</taxon>
        <taxon>Pseudomonadati</taxon>
        <taxon>Pseudomonadota</taxon>
        <taxon>Alphaproteobacteria</taxon>
        <taxon>Rhodobacterales</taxon>
        <taxon>Roseobacteraceae</taxon>
        <taxon>Salipiger</taxon>
    </lineage>
</organism>
<evidence type="ECO:0000256" key="7">
    <source>
        <dbReference type="RuleBase" id="RU000481"/>
    </source>
</evidence>
<dbReference type="InterPro" id="IPR050596">
    <property type="entry name" value="AspAT/PAT-like"/>
</dbReference>
<dbReference type="OrthoDB" id="9799304at2"/>
<keyword evidence="3 7" id="KW-0032">Aminotransferase</keyword>
<keyword evidence="10" id="KW-1185">Reference proteome</keyword>
<evidence type="ECO:0000256" key="3">
    <source>
        <dbReference type="ARBA" id="ARBA00022576"/>
    </source>
</evidence>
<dbReference type="SUPFAM" id="SSF53383">
    <property type="entry name" value="PLP-dependent transferases"/>
    <property type="match status" value="1"/>
</dbReference>
<dbReference type="InterPro" id="IPR004839">
    <property type="entry name" value="Aminotransferase_I/II_large"/>
</dbReference>
<dbReference type="STRING" id="282683.SAMN04488105_108238"/>
<dbReference type="PANTHER" id="PTHR46383:SF1">
    <property type="entry name" value="ASPARTATE AMINOTRANSFERASE"/>
    <property type="match status" value="1"/>
</dbReference>
<dbReference type="CDD" id="cd00609">
    <property type="entry name" value="AAT_like"/>
    <property type="match status" value="1"/>
</dbReference>
<evidence type="ECO:0000256" key="4">
    <source>
        <dbReference type="ARBA" id="ARBA00022679"/>
    </source>
</evidence>
<evidence type="ECO:0000313" key="10">
    <source>
        <dbReference type="Proteomes" id="UP000198994"/>
    </source>
</evidence>
<dbReference type="RefSeq" id="WP_089960216.1">
    <property type="nucleotide sequence ID" value="NZ_FNAV01000008.1"/>
</dbReference>
<keyword evidence="4 7" id="KW-0808">Transferase</keyword>
<comment type="cofactor">
    <cofactor evidence="1 7">
        <name>pyridoxal 5'-phosphate</name>
        <dbReference type="ChEBI" id="CHEBI:597326"/>
    </cofactor>
</comment>
<comment type="similarity">
    <text evidence="2 7">Belongs to the class-I pyridoxal-phosphate-dependent aminotransferase family.</text>
</comment>
<reference evidence="10" key="1">
    <citation type="submission" date="2016-10" db="EMBL/GenBank/DDBJ databases">
        <authorList>
            <person name="Varghese N."/>
            <person name="Submissions S."/>
        </authorList>
    </citation>
    <scope>NUCLEOTIDE SEQUENCE [LARGE SCALE GENOMIC DNA]</scope>
    <source>
        <strain evidence="10">DSM 10146</strain>
    </source>
</reference>
<dbReference type="InterPro" id="IPR004838">
    <property type="entry name" value="NHTrfase_class1_PyrdxlP-BS"/>
</dbReference>
<dbReference type="InterPro" id="IPR015422">
    <property type="entry name" value="PyrdxlP-dep_Trfase_small"/>
</dbReference>
<keyword evidence="5" id="KW-0663">Pyridoxal phosphate</keyword>
<dbReference type="AlphaFoldDB" id="A0A1G7GA27"/>
<evidence type="ECO:0000256" key="6">
    <source>
        <dbReference type="ARBA" id="ARBA00049185"/>
    </source>
</evidence>
<name>A0A1G7GA27_9RHOB</name>
<dbReference type="GO" id="GO:0006520">
    <property type="term" value="P:amino acid metabolic process"/>
    <property type="evidence" value="ECO:0007669"/>
    <property type="project" value="InterPro"/>
</dbReference>
<dbReference type="EMBL" id="FNAV01000008">
    <property type="protein sequence ID" value="SDE84986.1"/>
    <property type="molecule type" value="Genomic_DNA"/>
</dbReference>
<proteinExistence type="inferred from homology"/>
<dbReference type="Proteomes" id="UP000198994">
    <property type="component" value="Unassembled WGS sequence"/>
</dbReference>
<dbReference type="Pfam" id="PF00155">
    <property type="entry name" value="Aminotran_1_2"/>
    <property type="match status" value="1"/>
</dbReference>
<dbReference type="InterPro" id="IPR015424">
    <property type="entry name" value="PyrdxlP-dep_Trfase"/>
</dbReference>
<accession>A0A1G7GA27</accession>
<evidence type="ECO:0000256" key="5">
    <source>
        <dbReference type="ARBA" id="ARBA00022898"/>
    </source>
</evidence>
<gene>
    <name evidence="9" type="ORF">SAMN04488105_108238</name>
</gene>
<dbReference type="Gene3D" id="3.90.1150.10">
    <property type="entry name" value="Aspartate Aminotransferase, domain 1"/>
    <property type="match status" value="1"/>
</dbReference>
<comment type="catalytic activity">
    <reaction evidence="6">
        <text>L-aspartate + 2-oxoglutarate = oxaloacetate + L-glutamate</text>
        <dbReference type="Rhea" id="RHEA:21824"/>
        <dbReference type="ChEBI" id="CHEBI:16452"/>
        <dbReference type="ChEBI" id="CHEBI:16810"/>
        <dbReference type="ChEBI" id="CHEBI:29985"/>
        <dbReference type="ChEBI" id="CHEBI:29991"/>
        <dbReference type="EC" id="2.6.1.1"/>
    </reaction>
</comment>
<dbReference type="EC" id="2.6.1.-" evidence="7"/>
<dbReference type="GO" id="GO:0030170">
    <property type="term" value="F:pyridoxal phosphate binding"/>
    <property type="evidence" value="ECO:0007669"/>
    <property type="project" value="InterPro"/>
</dbReference>
<evidence type="ECO:0000313" key="9">
    <source>
        <dbReference type="EMBL" id="SDE84986.1"/>
    </source>
</evidence>
<sequence length="379" mass="40840">MTKDSGAEIRNRYFDTLFADEKLIWMGQNTNHIPAHPAVTQAMTASIAKGEYNAYAPPLGFESLRAAIVEDLGVPGRALVTEGGVNALATLVRTKVRAGDTFVTSDPTWKWPGLFATQQGAEVIELPIFGPGTGYKLTPEVLAASVDDRCALIYLVDPNNPLGTTYDADELAQFIEIAKSVGALLVHDCTYRDFAPDHVPAMRIDPVNAVCSVSFSKWLGLAGMRVGALVGAPELIDECAAYSSSILGAGVVAQRGAEAGLRVKPEWMQTVRAINTANQQMIREAVAATEGLELLVWPSFANFLCIGTEAAGVTPEQLVEAYRQEGVMIRQGKYHTARFGGGFIKVSTTVPEDWARRFCTLLPAMMTKARGLTDVPALF</sequence>
<feature type="domain" description="Aminotransferase class I/classII large" evidence="8">
    <location>
        <begin position="22"/>
        <end position="359"/>
    </location>
</feature>
<dbReference type="NCBIfam" id="NF004870">
    <property type="entry name" value="PRK06225.1"/>
    <property type="match status" value="1"/>
</dbReference>